<dbReference type="Proteomes" id="UP001165064">
    <property type="component" value="Unassembled WGS sequence"/>
</dbReference>
<proteinExistence type="predicted"/>
<name>A0ACB5SR67_AMBMO</name>
<protein>
    <submittedName>
        <fullName evidence="1">Unnamed protein product</fullName>
    </submittedName>
</protein>
<evidence type="ECO:0000313" key="1">
    <source>
        <dbReference type="EMBL" id="GME70145.1"/>
    </source>
</evidence>
<evidence type="ECO:0000313" key="2">
    <source>
        <dbReference type="Proteomes" id="UP001165064"/>
    </source>
</evidence>
<reference evidence="1" key="1">
    <citation type="submission" date="2023-04" db="EMBL/GenBank/DDBJ databases">
        <title>Ambrosiozyma monospora NBRC 10751.</title>
        <authorList>
            <person name="Ichikawa N."/>
            <person name="Sato H."/>
            <person name="Tonouchi N."/>
        </authorList>
    </citation>
    <scope>NUCLEOTIDE SEQUENCE</scope>
    <source>
        <strain evidence="1">NBRC 10751</strain>
    </source>
</reference>
<organism evidence="1 2">
    <name type="scientific">Ambrosiozyma monospora</name>
    <name type="common">Yeast</name>
    <name type="synonym">Endomycopsis monosporus</name>
    <dbReference type="NCBI Taxonomy" id="43982"/>
    <lineage>
        <taxon>Eukaryota</taxon>
        <taxon>Fungi</taxon>
        <taxon>Dikarya</taxon>
        <taxon>Ascomycota</taxon>
        <taxon>Saccharomycotina</taxon>
        <taxon>Pichiomycetes</taxon>
        <taxon>Pichiales</taxon>
        <taxon>Pichiaceae</taxon>
        <taxon>Ambrosiozyma</taxon>
    </lineage>
</organism>
<keyword evidence="2" id="KW-1185">Reference proteome</keyword>
<gene>
    <name evidence="1" type="ORF">Amon02_000005400</name>
</gene>
<comment type="caution">
    <text evidence="1">The sequence shown here is derived from an EMBL/GenBank/DDBJ whole genome shotgun (WGS) entry which is preliminary data.</text>
</comment>
<dbReference type="EMBL" id="BSXS01000002">
    <property type="protein sequence ID" value="GME70145.1"/>
    <property type="molecule type" value="Genomic_DNA"/>
</dbReference>
<sequence length="646" mass="71729">MSVPIQEQVQQILDNRTFIDLLEDFKANTTALLNLYFPNSESTLKSSILPIQISFSLLVGLLPVVFLLVRKSKNRIESPRKFELPVPDEAKPNWKGKRLNPPNIFQGNDPEHIYCYCPATSQYLGKFKSNDKEEIDLSIAKAKKAQQAFYSDPQFSIKRRRFLRTLNKFIIDNQETIARVACRDSGKTMVDASMGEIMVTLEKINWVLANGEKALANSVRPGSSNMFMFYKKAEVRYEPLGVVGALVSWNYPFHNSLGPIIAAVFTGNGIVVKCSERVRWSSEYFITLVKTALKVCDIDEDLVQLICCWGKDGDLVSGNSGFQHLTFIGSRPIAKRVVTKASEVLTPVVVELGGKDAVVICDDYLKKKGIEGIASVLLRGTFQSAGQNCIGIERVIVSGDRDNYEKLVSLLQSRVDKLRVGSDIDQSEEIDMGAMIMGDPKFEELEGWIKEASENGQGRLLAGGKRYNHPNYPQGHYFQPTLLVDLDPTATIATNEVFGPVLSVFYAENDDKAIELANSTPFGLGSSIFTTNFKHANELCKKLKVGNVAINDFATFYVCQLPFGGVKESGYGKFGGEEGLRGLCIEKSVCYDKTSLIQTAIPKVIDYPIENGKKAWKFVSSLNKGGYDHSILEKCKAIWSLAKNSS</sequence>
<accession>A0ACB5SR67</accession>